<protein>
    <submittedName>
        <fullName evidence="1">Uncharacterized protein</fullName>
    </submittedName>
</protein>
<name>A0A835HHH1_9MAGN</name>
<gene>
    <name evidence="1" type="ORF">IFM89_027870</name>
</gene>
<dbReference type="AlphaFoldDB" id="A0A835HHH1"/>
<dbReference type="EMBL" id="JADFTS010000007">
    <property type="protein sequence ID" value="KAF9598437.1"/>
    <property type="molecule type" value="Genomic_DNA"/>
</dbReference>
<proteinExistence type="predicted"/>
<sequence length="239" mass="25794">MQGNAYFVADKDGLDSLGDEQDVVEHIFFKDKQDIIEAADGHMTYTPPSKAKVATQHQPCIHSPKTGSRHQGTSGFIYWGLVGDSSPFDVLPQSLIHFVLNGQIIYVVFIGETSFTAQYSKVAASNTSRSTDKGDTKIATSEIFSETAKEGGAAVVGIVEMCYLVVVNGDMVLGGLMTTITTPIVSQPTELDPLPASDREPVVTTIQLNTSPFPLMPVIPVKNQLLINRVVGDQGEFTM</sequence>
<evidence type="ECO:0000313" key="1">
    <source>
        <dbReference type="EMBL" id="KAF9598437.1"/>
    </source>
</evidence>
<comment type="caution">
    <text evidence="1">The sequence shown here is derived from an EMBL/GenBank/DDBJ whole genome shotgun (WGS) entry which is preliminary data.</text>
</comment>
<organism evidence="1 2">
    <name type="scientific">Coptis chinensis</name>
    <dbReference type="NCBI Taxonomy" id="261450"/>
    <lineage>
        <taxon>Eukaryota</taxon>
        <taxon>Viridiplantae</taxon>
        <taxon>Streptophyta</taxon>
        <taxon>Embryophyta</taxon>
        <taxon>Tracheophyta</taxon>
        <taxon>Spermatophyta</taxon>
        <taxon>Magnoliopsida</taxon>
        <taxon>Ranunculales</taxon>
        <taxon>Ranunculaceae</taxon>
        <taxon>Coptidoideae</taxon>
        <taxon>Coptis</taxon>
    </lineage>
</organism>
<evidence type="ECO:0000313" key="2">
    <source>
        <dbReference type="Proteomes" id="UP000631114"/>
    </source>
</evidence>
<dbReference type="Proteomes" id="UP000631114">
    <property type="component" value="Unassembled WGS sequence"/>
</dbReference>
<accession>A0A835HHH1</accession>
<keyword evidence="2" id="KW-1185">Reference proteome</keyword>
<dbReference type="OrthoDB" id="1689333at2759"/>
<reference evidence="1 2" key="1">
    <citation type="submission" date="2020-10" db="EMBL/GenBank/DDBJ databases">
        <title>The Coptis chinensis genome and diversification of protoberbering-type alkaloids.</title>
        <authorList>
            <person name="Wang B."/>
            <person name="Shu S."/>
            <person name="Song C."/>
            <person name="Liu Y."/>
        </authorList>
    </citation>
    <scope>NUCLEOTIDE SEQUENCE [LARGE SCALE GENOMIC DNA]</scope>
    <source>
        <strain evidence="1">HL-2020</strain>
        <tissue evidence="1">Leaf</tissue>
    </source>
</reference>